<dbReference type="InterPro" id="IPR048714">
    <property type="entry name" value="DpiA-like_HTH"/>
</dbReference>
<evidence type="ECO:0000256" key="9">
    <source>
        <dbReference type="PIRNR" id="PIRNR006171"/>
    </source>
</evidence>
<organism evidence="13 14">
    <name type="scientific">Zobellella iuensis</name>
    <dbReference type="NCBI Taxonomy" id="2803811"/>
    <lineage>
        <taxon>Bacteria</taxon>
        <taxon>Pseudomonadati</taxon>
        <taxon>Pseudomonadota</taxon>
        <taxon>Gammaproteobacteria</taxon>
        <taxon>Aeromonadales</taxon>
        <taxon>Aeromonadaceae</taxon>
        <taxon>Zobellella</taxon>
    </lineage>
</organism>
<keyword evidence="5 9" id="KW-0805">Transcription regulation</keyword>
<dbReference type="SUPFAM" id="SSF52172">
    <property type="entry name" value="CheY-like"/>
    <property type="match status" value="1"/>
</dbReference>
<dbReference type="Proteomes" id="UP000638570">
    <property type="component" value="Unassembled WGS sequence"/>
</dbReference>
<keyword evidence="4 9" id="KW-0902">Two-component regulatory system</keyword>
<keyword evidence="6 9" id="KW-0238">DNA-binding</keyword>
<evidence type="ECO:0000256" key="1">
    <source>
        <dbReference type="ARBA" id="ARBA00004496"/>
    </source>
</evidence>
<keyword evidence="7 9" id="KW-0010">Activator</keyword>
<dbReference type="InterPro" id="IPR051271">
    <property type="entry name" value="2C-system_Tx_regulators"/>
</dbReference>
<dbReference type="Pfam" id="PF00072">
    <property type="entry name" value="Response_reg"/>
    <property type="match status" value="1"/>
</dbReference>
<dbReference type="EMBL" id="JAERTZ010000012">
    <property type="protein sequence ID" value="MBL1376515.1"/>
    <property type="molecule type" value="Genomic_DNA"/>
</dbReference>
<keyword evidence="8 9" id="KW-0804">Transcription</keyword>
<evidence type="ECO:0000256" key="4">
    <source>
        <dbReference type="ARBA" id="ARBA00023012"/>
    </source>
</evidence>
<dbReference type="PANTHER" id="PTHR45526">
    <property type="entry name" value="TRANSCRIPTIONAL REGULATORY PROTEIN DPIA"/>
    <property type="match status" value="1"/>
</dbReference>
<comment type="subcellular location">
    <subcellularLocation>
        <location evidence="1 9">Cytoplasm</location>
    </subcellularLocation>
</comment>
<evidence type="ECO:0000313" key="13">
    <source>
        <dbReference type="EMBL" id="MBL1376515.1"/>
    </source>
</evidence>
<feature type="modified residue" description="4-aspartylphosphate" evidence="10">
    <location>
        <position position="56"/>
    </location>
</feature>
<evidence type="ECO:0000313" key="14">
    <source>
        <dbReference type="Proteomes" id="UP000638570"/>
    </source>
</evidence>
<evidence type="ECO:0000256" key="7">
    <source>
        <dbReference type="ARBA" id="ARBA00023159"/>
    </source>
</evidence>
<evidence type="ECO:0000256" key="3">
    <source>
        <dbReference type="ARBA" id="ARBA00022553"/>
    </source>
</evidence>
<evidence type="ECO:0000259" key="12">
    <source>
        <dbReference type="PROSITE" id="PS50110"/>
    </source>
</evidence>
<keyword evidence="3 10" id="KW-0597">Phosphoprotein</keyword>
<evidence type="ECO:0000256" key="10">
    <source>
        <dbReference type="PROSITE-ProRule" id="PRU00169"/>
    </source>
</evidence>
<dbReference type="SMART" id="SM00448">
    <property type="entry name" value="REC"/>
    <property type="match status" value="1"/>
</dbReference>
<comment type="caution">
    <text evidence="13">The sequence shown here is derived from an EMBL/GenBank/DDBJ whole genome shotgun (WGS) entry which is preliminary data.</text>
</comment>
<dbReference type="InterPro" id="IPR024187">
    <property type="entry name" value="Sig_transdc_resp-reg_cit/mal"/>
</dbReference>
<proteinExistence type="predicted"/>
<dbReference type="Gene3D" id="3.40.50.2300">
    <property type="match status" value="1"/>
</dbReference>
<dbReference type="Pfam" id="PF20714">
    <property type="entry name" value="HTH_64"/>
    <property type="match status" value="1"/>
</dbReference>
<protein>
    <recommendedName>
        <fullName evidence="9">Transcriptional regulatory protein</fullName>
    </recommendedName>
</protein>
<dbReference type="PIRSF" id="PIRSF006171">
    <property type="entry name" value="RR_citrat_malat"/>
    <property type="match status" value="1"/>
</dbReference>
<keyword evidence="2 9" id="KW-0963">Cytoplasm</keyword>
<feature type="domain" description="Response regulatory" evidence="12">
    <location>
        <begin position="5"/>
        <end position="121"/>
    </location>
</feature>
<dbReference type="InterPro" id="IPR001789">
    <property type="entry name" value="Sig_transdc_resp-reg_receiver"/>
</dbReference>
<accession>A0ABS1QNV2</accession>
<keyword evidence="14" id="KW-1185">Reference proteome</keyword>
<evidence type="ECO:0000256" key="5">
    <source>
        <dbReference type="ARBA" id="ARBA00023015"/>
    </source>
</evidence>
<evidence type="ECO:0000256" key="2">
    <source>
        <dbReference type="ARBA" id="ARBA00022490"/>
    </source>
</evidence>
<evidence type="ECO:0000256" key="6">
    <source>
        <dbReference type="ARBA" id="ARBA00023125"/>
    </source>
</evidence>
<evidence type="ECO:0000256" key="11">
    <source>
        <dbReference type="SAM" id="MobiDB-lite"/>
    </source>
</evidence>
<reference evidence="14" key="1">
    <citation type="submission" date="2021-01" db="EMBL/GenBank/DDBJ databases">
        <title>Genome public.</title>
        <authorList>
            <person name="Liu C."/>
            <person name="Sun Q."/>
        </authorList>
    </citation>
    <scope>NUCLEOTIDE SEQUENCE [LARGE SCALE GENOMIC DNA]</scope>
    <source>
        <strain evidence="14">CGMCC 1.18722</strain>
    </source>
</reference>
<feature type="region of interest" description="Disordered" evidence="11">
    <location>
        <begin position="136"/>
        <end position="157"/>
    </location>
</feature>
<dbReference type="RefSeq" id="WP_202082474.1">
    <property type="nucleotide sequence ID" value="NZ_JAERTZ010000012.1"/>
</dbReference>
<sequence>MDPIVTLIVEDDPRVGRILQEVVGATPGFRVLGRADTLAEARLMLTAGSPELLLVDLSLPDGSGLDWIEEQRRAGLDAGIIMITAADDVATVQRALNTGVFDYIIKPLRLARIQQSLADLRAFHARLRQPASLDQGTLDQMLGRSRPGGEAQRNTPKGIDALTLRQVLQLFEQAPEQGFSADAVAQRLAMSRTTARRYLEYLESEERLQISLHYGSRGRPERIYHKTGQG</sequence>
<dbReference type="InterPro" id="IPR011006">
    <property type="entry name" value="CheY-like_superfamily"/>
</dbReference>
<gene>
    <name evidence="13" type="ORF">JKV55_04085</name>
</gene>
<dbReference type="PROSITE" id="PS50110">
    <property type="entry name" value="RESPONSE_REGULATORY"/>
    <property type="match status" value="1"/>
</dbReference>
<name>A0ABS1QNV2_9GAMM</name>
<dbReference type="PANTHER" id="PTHR45526:SF1">
    <property type="entry name" value="TRANSCRIPTIONAL REGULATORY PROTEIN DCUR-RELATED"/>
    <property type="match status" value="1"/>
</dbReference>
<evidence type="ECO:0000256" key="8">
    <source>
        <dbReference type="ARBA" id="ARBA00023163"/>
    </source>
</evidence>